<evidence type="ECO:0000313" key="3">
    <source>
        <dbReference type="Proteomes" id="UP000664414"/>
    </source>
</evidence>
<dbReference type="AlphaFoldDB" id="A0A8J7Q0F0"/>
<dbReference type="Gene3D" id="1.20.910.10">
    <property type="entry name" value="Heme oxygenase-like"/>
    <property type="match status" value="1"/>
</dbReference>
<sequence>MNQVNLIPPIVDSVESVAHLLQEAALKHPFYGHLIDGSLTAEQYDLFVRQQTWIWHELSRNLLSLSRSFPTTCITSALLRVANISLILADNFNDQVNDFKIETYKASPVCKEYIGFFRSLIDGEQILLLLVAIIPRFGMMAMSCQRYITLKPLEHPYNKFIENCISLNAEEYLTRIINILDAQCQSISQKDNPAIRQVFLEAALHEYKLLNEAYYLTTM</sequence>
<accession>A0A8J7Q0F0</accession>
<feature type="domain" description="Thiaminase-2/PQQC" evidence="1">
    <location>
        <begin position="24"/>
        <end position="214"/>
    </location>
</feature>
<dbReference type="PANTHER" id="PTHR43198:SF2">
    <property type="entry name" value="SI:CH1073-67J19.1-RELATED"/>
    <property type="match status" value="1"/>
</dbReference>
<dbReference type="Pfam" id="PF03070">
    <property type="entry name" value="TENA_THI-4"/>
    <property type="match status" value="1"/>
</dbReference>
<organism evidence="2 3">
    <name type="scientific">Candidatus Paracaedimonas acanthamoebae</name>
    <dbReference type="NCBI Taxonomy" id="244581"/>
    <lineage>
        <taxon>Bacteria</taxon>
        <taxon>Pseudomonadati</taxon>
        <taxon>Pseudomonadota</taxon>
        <taxon>Alphaproteobacteria</taxon>
        <taxon>Holosporales</taxon>
        <taxon>Caedimonadaceae</taxon>
        <taxon>Candidatus Paracaedimonas</taxon>
    </lineage>
</organism>
<dbReference type="Proteomes" id="UP000664414">
    <property type="component" value="Unassembled WGS sequence"/>
</dbReference>
<dbReference type="InterPro" id="IPR050967">
    <property type="entry name" value="Thiamine_Salvage_TenA"/>
</dbReference>
<name>A0A8J7Q0F0_9PROT</name>
<gene>
    <name evidence="2" type="ORF">J0H12_03950</name>
</gene>
<proteinExistence type="predicted"/>
<evidence type="ECO:0000259" key="1">
    <source>
        <dbReference type="Pfam" id="PF03070"/>
    </source>
</evidence>
<dbReference type="EMBL" id="JAFKGL010000016">
    <property type="protein sequence ID" value="MBN9413056.1"/>
    <property type="molecule type" value="Genomic_DNA"/>
</dbReference>
<dbReference type="InterPro" id="IPR016084">
    <property type="entry name" value="Haem_Oase-like_multi-hlx"/>
</dbReference>
<dbReference type="SUPFAM" id="SSF48613">
    <property type="entry name" value="Heme oxygenase-like"/>
    <property type="match status" value="1"/>
</dbReference>
<comment type="caution">
    <text evidence="2">The sequence shown here is derived from an EMBL/GenBank/DDBJ whole genome shotgun (WGS) entry which is preliminary data.</text>
</comment>
<reference evidence="2" key="1">
    <citation type="submission" date="2021-02" db="EMBL/GenBank/DDBJ databases">
        <title>Thiocyanate and organic carbon inputs drive convergent selection for specific autotrophic Afipia and Thiobacillus strains within complex microbiomes.</title>
        <authorList>
            <person name="Huddy R.J."/>
            <person name="Sachdeva R."/>
            <person name="Kadzinga F."/>
            <person name="Kantor R.S."/>
            <person name="Harrison S.T.L."/>
            <person name="Banfield J.F."/>
        </authorList>
    </citation>
    <scope>NUCLEOTIDE SEQUENCE</scope>
    <source>
        <strain evidence="2">SCN18_10_11_15_R4_P_38_20</strain>
    </source>
</reference>
<dbReference type="InterPro" id="IPR004305">
    <property type="entry name" value="Thiaminase-2/PQQC"/>
</dbReference>
<dbReference type="PANTHER" id="PTHR43198">
    <property type="entry name" value="BIFUNCTIONAL TH2 PROTEIN"/>
    <property type="match status" value="1"/>
</dbReference>
<evidence type="ECO:0000313" key="2">
    <source>
        <dbReference type="EMBL" id="MBN9413056.1"/>
    </source>
</evidence>
<protein>
    <recommendedName>
        <fullName evidence="1">Thiaminase-2/PQQC domain-containing protein</fullName>
    </recommendedName>
</protein>
<dbReference type="GO" id="GO:0005829">
    <property type="term" value="C:cytosol"/>
    <property type="evidence" value="ECO:0007669"/>
    <property type="project" value="TreeGrafter"/>
</dbReference>